<reference evidence="5 6" key="1">
    <citation type="submission" date="2018-02" db="EMBL/GenBank/DDBJ databases">
        <title>Complete genome of the streamlined marine actinobacterium Pontimonas salivibrio CL-TW6 adapted to coastal planktonic lifestype.</title>
        <authorList>
            <person name="Cho B.C."/>
            <person name="Hardies S.C."/>
            <person name="Jang G.I."/>
            <person name="Hwang C.Y."/>
        </authorList>
    </citation>
    <scope>NUCLEOTIDE SEQUENCE [LARGE SCALE GENOMIC DNA]</scope>
    <source>
        <strain evidence="5 6">CL-TW6</strain>
    </source>
</reference>
<dbReference type="PROSITE" id="PS50987">
    <property type="entry name" value="HTH_ARSR_2"/>
    <property type="match status" value="1"/>
</dbReference>
<dbReference type="RefSeq" id="WP_211286313.1">
    <property type="nucleotide sequence ID" value="NZ_CP026923.1"/>
</dbReference>
<dbReference type="EMBL" id="CP026923">
    <property type="protein sequence ID" value="AVG23455.1"/>
    <property type="molecule type" value="Genomic_DNA"/>
</dbReference>
<keyword evidence="3" id="KW-0804">Transcription</keyword>
<keyword evidence="1" id="KW-0805">Transcription regulation</keyword>
<gene>
    <name evidence="5" type="ORF">C3B54_11462</name>
</gene>
<proteinExistence type="predicted"/>
<dbReference type="PANTHER" id="PTHR43132:SF6">
    <property type="entry name" value="HTH-TYPE TRANSCRIPTIONAL REPRESSOR CZRA"/>
    <property type="match status" value="1"/>
</dbReference>
<dbReference type="InterPro" id="IPR036390">
    <property type="entry name" value="WH_DNA-bd_sf"/>
</dbReference>
<evidence type="ECO:0000256" key="2">
    <source>
        <dbReference type="ARBA" id="ARBA00023125"/>
    </source>
</evidence>
<sequence>MGNMDEVRAIARDCSEIFLALGDHQRQDILILLATEGPLNVTEITRNMDLSRPSVSHHLKVLKSAGLVSVESKSRENFYTAQWADASAKLLPFMKKVLKA</sequence>
<dbReference type="Pfam" id="PF01022">
    <property type="entry name" value="HTH_5"/>
    <property type="match status" value="1"/>
</dbReference>
<dbReference type="PANTHER" id="PTHR43132">
    <property type="entry name" value="ARSENICAL RESISTANCE OPERON REPRESSOR ARSR-RELATED"/>
    <property type="match status" value="1"/>
</dbReference>
<dbReference type="InterPro" id="IPR001845">
    <property type="entry name" value="HTH_ArsR_DNA-bd_dom"/>
</dbReference>
<feature type="domain" description="HTH arsR-type" evidence="4">
    <location>
        <begin position="4"/>
        <end position="100"/>
    </location>
</feature>
<dbReference type="InterPro" id="IPR036388">
    <property type="entry name" value="WH-like_DNA-bd_sf"/>
</dbReference>
<dbReference type="PRINTS" id="PR00778">
    <property type="entry name" value="HTHARSR"/>
</dbReference>
<evidence type="ECO:0000259" key="4">
    <source>
        <dbReference type="PROSITE" id="PS50987"/>
    </source>
</evidence>
<dbReference type="InterPro" id="IPR051011">
    <property type="entry name" value="Metal_resp_trans_reg"/>
</dbReference>
<dbReference type="KEGG" id="psai:C3B54_11462"/>
<keyword evidence="6" id="KW-1185">Reference proteome</keyword>
<dbReference type="NCBIfam" id="NF033788">
    <property type="entry name" value="HTH_metalloreg"/>
    <property type="match status" value="1"/>
</dbReference>
<evidence type="ECO:0000313" key="6">
    <source>
        <dbReference type="Proteomes" id="UP000243077"/>
    </source>
</evidence>
<dbReference type="CDD" id="cd00090">
    <property type="entry name" value="HTH_ARSR"/>
    <property type="match status" value="1"/>
</dbReference>
<dbReference type="Proteomes" id="UP000243077">
    <property type="component" value="Chromosome"/>
</dbReference>
<protein>
    <submittedName>
        <fullName evidence="5">ArsR family transcription repressor</fullName>
    </submittedName>
</protein>
<evidence type="ECO:0000256" key="1">
    <source>
        <dbReference type="ARBA" id="ARBA00023015"/>
    </source>
</evidence>
<dbReference type="AlphaFoldDB" id="A0A2L2BP68"/>
<keyword evidence="2" id="KW-0238">DNA-binding</keyword>
<name>A0A2L2BP68_9MICO</name>
<dbReference type="SUPFAM" id="SSF46785">
    <property type="entry name" value="Winged helix' DNA-binding domain"/>
    <property type="match status" value="1"/>
</dbReference>
<dbReference type="GO" id="GO:0003700">
    <property type="term" value="F:DNA-binding transcription factor activity"/>
    <property type="evidence" value="ECO:0007669"/>
    <property type="project" value="InterPro"/>
</dbReference>
<evidence type="ECO:0000256" key="3">
    <source>
        <dbReference type="ARBA" id="ARBA00023163"/>
    </source>
</evidence>
<organism evidence="5 6">
    <name type="scientific">Pontimonas salivibrio</name>
    <dbReference type="NCBI Taxonomy" id="1159327"/>
    <lineage>
        <taxon>Bacteria</taxon>
        <taxon>Bacillati</taxon>
        <taxon>Actinomycetota</taxon>
        <taxon>Actinomycetes</taxon>
        <taxon>Micrococcales</taxon>
        <taxon>Microbacteriaceae</taxon>
        <taxon>Pontimonas</taxon>
    </lineage>
</organism>
<dbReference type="SMART" id="SM00418">
    <property type="entry name" value="HTH_ARSR"/>
    <property type="match status" value="1"/>
</dbReference>
<dbReference type="GO" id="GO:0003677">
    <property type="term" value="F:DNA binding"/>
    <property type="evidence" value="ECO:0007669"/>
    <property type="project" value="UniProtKB-KW"/>
</dbReference>
<dbReference type="InterPro" id="IPR011991">
    <property type="entry name" value="ArsR-like_HTH"/>
</dbReference>
<evidence type="ECO:0000313" key="5">
    <source>
        <dbReference type="EMBL" id="AVG23455.1"/>
    </source>
</evidence>
<dbReference type="Gene3D" id="1.10.10.10">
    <property type="entry name" value="Winged helix-like DNA-binding domain superfamily/Winged helix DNA-binding domain"/>
    <property type="match status" value="1"/>
</dbReference>
<accession>A0A2L2BP68</accession>